<protein>
    <submittedName>
        <fullName evidence="1">Gamma carbonic anhydrase family protein</fullName>
    </submittedName>
</protein>
<organism evidence="1 2">
    <name type="scientific">Marinibaculum pumilum</name>
    <dbReference type="NCBI Taxonomy" id="1766165"/>
    <lineage>
        <taxon>Bacteria</taxon>
        <taxon>Pseudomonadati</taxon>
        <taxon>Pseudomonadota</taxon>
        <taxon>Alphaproteobacteria</taxon>
        <taxon>Rhodospirillales</taxon>
        <taxon>Rhodospirillaceae</taxon>
        <taxon>Marinibaculum</taxon>
    </lineage>
</organism>
<dbReference type="InterPro" id="IPR001451">
    <property type="entry name" value="Hexapep"/>
</dbReference>
<gene>
    <name evidence="1" type="ORF">ACFOGJ_05615</name>
</gene>
<comment type="caution">
    <text evidence="1">The sequence shown here is derived from an EMBL/GenBank/DDBJ whole genome shotgun (WGS) entry which is preliminary data.</text>
</comment>
<keyword evidence="2" id="KW-1185">Reference proteome</keyword>
<name>A0ABV7KWJ1_9PROT</name>
<dbReference type="RefSeq" id="WP_379898805.1">
    <property type="nucleotide sequence ID" value="NZ_JBHRTR010000015.1"/>
</dbReference>
<dbReference type="EMBL" id="JBHRTR010000015">
    <property type="protein sequence ID" value="MFC3226699.1"/>
    <property type="molecule type" value="Genomic_DNA"/>
</dbReference>
<dbReference type="SUPFAM" id="SSF51161">
    <property type="entry name" value="Trimeric LpxA-like enzymes"/>
    <property type="match status" value="1"/>
</dbReference>
<dbReference type="Gene3D" id="2.160.10.10">
    <property type="entry name" value="Hexapeptide repeat proteins"/>
    <property type="match status" value="1"/>
</dbReference>
<dbReference type="CDD" id="cd04645">
    <property type="entry name" value="LbH_gamma_CA_like"/>
    <property type="match status" value="1"/>
</dbReference>
<accession>A0ABV7KWJ1</accession>
<dbReference type="InterPro" id="IPR011004">
    <property type="entry name" value="Trimer_LpxA-like_sf"/>
</dbReference>
<proteinExistence type="predicted"/>
<dbReference type="InterPro" id="IPR047324">
    <property type="entry name" value="LbH_gamma_CA-like"/>
</dbReference>
<evidence type="ECO:0000313" key="1">
    <source>
        <dbReference type="EMBL" id="MFC3226699.1"/>
    </source>
</evidence>
<reference evidence="2" key="1">
    <citation type="journal article" date="2019" name="Int. J. Syst. Evol. Microbiol.">
        <title>The Global Catalogue of Microorganisms (GCM) 10K type strain sequencing project: providing services to taxonomists for standard genome sequencing and annotation.</title>
        <authorList>
            <consortium name="The Broad Institute Genomics Platform"/>
            <consortium name="The Broad Institute Genome Sequencing Center for Infectious Disease"/>
            <person name="Wu L."/>
            <person name="Ma J."/>
        </authorList>
    </citation>
    <scope>NUCLEOTIDE SEQUENCE [LARGE SCALE GENOMIC DNA]</scope>
    <source>
        <strain evidence="2">KCTC 42964</strain>
    </source>
</reference>
<evidence type="ECO:0000313" key="2">
    <source>
        <dbReference type="Proteomes" id="UP001595528"/>
    </source>
</evidence>
<sequence>MSDTGRAKADRAGAGRLGAALIHPYRGTWPRIDPAAFVAPGAVVAGDVEIGPGCSIWYNCTLRGDVNVIRIGRDSNIQDGTVIHVSRFGQGTYIGDSVTVGHMALLHACMLRNGCFIGMQATVMDDCVVEAGAMVAAGALVTPGKTVPQGTVWGGRPAKYMRDIRPDEVAYFADTARHYAAMGAEYAAALKAESV</sequence>
<dbReference type="Proteomes" id="UP001595528">
    <property type="component" value="Unassembled WGS sequence"/>
</dbReference>
<dbReference type="InterPro" id="IPR050484">
    <property type="entry name" value="Transf_Hexapept/Carb_Anhydrase"/>
</dbReference>
<dbReference type="Pfam" id="PF00132">
    <property type="entry name" value="Hexapep"/>
    <property type="match status" value="1"/>
</dbReference>
<dbReference type="PANTHER" id="PTHR13061">
    <property type="entry name" value="DYNACTIN SUBUNIT P25"/>
    <property type="match status" value="1"/>
</dbReference>
<dbReference type="PANTHER" id="PTHR13061:SF29">
    <property type="entry name" value="GAMMA CARBONIC ANHYDRASE-LIKE 1, MITOCHONDRIAL-RELATED"/>
    <property type="match status" value="1"/>
</dbReference>